<evidence type="ECO:0000313" key="1">
    <source>
        <dbReference type="EMBL" id="KGG20183.1"/>
    </source>
</evidence>
<protein>
    <submittedName>
        <fullName evidence="1">Uncharacterized protein</fullName>
    </submittedName>
</protein>
<gene>
    <name evidence="1" type="ORF">EV03_1384</name>
</gene>
<evidence type="ECO:0000313" key="2">
    <source>
        <dbReference type="Proteomes" id="UP000030392"/>
    </source>
</evidence>
<reference evidence="2" key="1">
    <citation type="journal article" date="2014" name="Sci. Data">
        <title>Genomes of diverse isolates of the marine cyanobacterium Prochlorococcus.</title>
        <authorList>
            <person name="Biller S."/>
            <person name="Berube P."/>
            <person name="Thompson J."/>
            <person name="Kelly L."/>
            <person name="Roggensack S."/>
            <person name="Awad L."/>
            <person name="Roache-Johnson K."/>
            <person name="Ding H."/>
            <person name="Giovannoni S.J."/>
            <person name="Moore L.R."/>
            <person name="Chisholm S.W."/>
        </authorList>
    </citation>
    <scope>NUCLEOTIDE SEQUENCE [LARGE SCALE GENOMIC DNA]</scope>
    <source>
        <strain evidence="2">PAC1</strain>
    </source>
</reference>
<dbReference type="RefSeq" id="WP_036906400.1">
    <property type="nucleotide sequence ID" value="NZ_CP138967.1"/>
</dbReference>
<name>A0A0A2C1J9_PROMR</name>
<dbReference type="EMBL" id="JNAX01000013">
    <property type="protein sequence ID" value="KGG20183.1"/>
    <property type="molecule type" value="Genomic_DNA"/>
</dbReference>
<accession>A0A0A2C1J9</accession>
<organism evidence="1 2">
    <name type="scientific">Prochlorococcus marinus str. PAC1</name>
    <dbReference type="NCBI Taxonomy" id="59924"/>
    <lineage>
        <taxon>Bacteria</taxon>
        <taxon>Bacillati</taxon>
        <taxon>Cyanobacteriota</taxon>
        <taxon>Cyanophyceae</taxon>
        <taxon>Synechococcales</taxon>
        <taxon>Prochlorococcaceae</taxon>
        <taxon>Prochlorococcus</taxon>
    </lineage>
</organism>
<comment type="caution">
    <text evidence="1">The sequence shown here is derived from an EMBL/GenBank/DDBJ whole genome shotgun (WGS) entry which is preliminary data.</text>
</comment>
<dbReference type="Proteomes" id="UP000030392">
    <property type="component" value="Unassembled WGS sequence"/>
</dbReference>
<proteinExistence type="predicted"/>
<dbReference type="AlphaFoldDB" id="A0A0A2C1J9"/>
<sequence>MGKWTPSQKQKSGLISRTFDFFIDELAELQEELDCPDEFICDFLEIVKNRWSPDSCHSKARKHKRDNPSSY</sequence>